<feature type="compositionally biased region" description="Low complexity" evidence="1">
    <location>
        <begin position="63"/>
        <end position="73"/>
    </location>
</feature>
<feature type="region of interest" description="Disordered" evidence="1">
    <location>
        <begin position="95"/>
        <end position="181"/>
    </location>
</feature>
<dbReference type="InParanoid" id="A0A0G4EDC1"/>
<sequence>MVACDPSCLRQTPCGSAATASPAPLSPPLAPRLPSSTVTSLRPLRSARWSGLLANCSPVVGLPAMPADASSDAAPPPPPIEAKVEVLEIDGERVGQAALAKRTDGLEDEDPLSVSVADNDEDSSQPPEGDAPEGAEKRREGTKDTQGSAAASSAPFGDPSTQRRQHLRFLGCVRQGASRAT</sequence>
<proteinExistence type="predicted"/>
<dbReference type="AlphaFoldDB" id="A0A0G4EDC1"/>
<accession>A0A0G4EDC1</accession>
<evidence type="ECO:0000313" key="3">
    <source>
        <dbReference type="Proteomes" id="UP000041254"/>
    </source>
</evidence>
<feature type="compositionally biased region" description="Basic and acidic residues" evidence="1">
    <location>
        <begin position="134"/>
        <end position="143"/>
    </location>
</feature>
<name>A0A0G4EDC1_VITBC</name>
<keyword evidence="3" id="KW-1185">Reference proteome</keyword>
<dbReference type="VEuPathDB" id="CryptoDB:Vbra_20186"/>
<reference evidence="2 3" key="1">
    <citation type="submission" date="2014-11" db="EMBL/GenBank/DDBJ databases">
        <authorList>
            <person name="Zhu J."/>
            <person name="Qi W."/>
            <person name="Song R."/>
        </authorList>
    </citation>
    <scope>NUCLEOTIDE SEQUENCE [LARGE SCALE GENOMIC DNA]</scope>
</reference>
<organism evidence="2 3">
    <name type="scientific">Vitrella brassicaformis (strain CCMP3155)</name>
    <dbReference type="NCBI Taxonomy" id="1169540"/>
    <lineage>
        <taxon>Eukaryota</taxon>
        <taxon>Sar</taxon>
        <taxon>Alveolata</taxon>
        <taxon>Colpodellida</taxon>
        <taxon>Vitrellaceae</taxon>
        <taxon>Vitrella</taxon>
    </lineage>
</organism>
<evidence type="ECO:0000256" key="1">
    <source>
        <dbReference type="SAM" id="MobiDB-lite"/>
    </source>
</evidence>
<dbReference type="Proteomes" id="UP000041254">
    <property type="component" value="Unassembled WGS sequence"/>
</dbReference>
<protein>
    <submittedName>
        <fullName evidence="2">Uncharacterized protein</fullName>
    </submittedName>
</protein>
<feature type="region of interest" description="Disordered" evidence="1">
    <location>
        <begin position="1"/>
        <end position="38"/>
    </location>
</feature>
<feature type="region of interest" description="Disordered" evidence="1">
    <location>
        <begin position="60"/>
        <end position="83"/>
    </location>
</feature>
<dbReference type="EMBL" id="CDMY01000158">
    <property type="protein sequence ID" value="CEL93353.1"/>
    <property type="molecule type" value="Genomic_DNA"/>
</dbReference>
<evidence type="ECO:0000313" key="2">
    <source>
        <dbReference type="EMBL" id="CEL93353.1"/>
    </source>
</evidence>
<gene>
    <name evidence="2" type="ORF">Vbra_20186</name>
</gene>